<protein>
    <recommendedName>
        <fullName evidence="4">DDE-1 domain-containing protein</fullName>
    </recommendedName>
</protein>
<dbReference type="Proteomes" id="UP001437256">
    <property type="component" value="Unassembled WGS sequence"/>
</dbReference>
<feature type="region of interest" description="Disordered" evidence="1">
    <location>
        <begin position="415"/>
        <end position="463"/>
    </location>
</feature>
<proteinExistence type="predicted"/>
<feature type="compositionally biased region" description="Basic and acidic residues" evidence="1">
    <location>
        <begin position="427"/>
        <end position="449"/>
    </location>
</feature>
<name>A0ABR2ZCN9_9AGAR</name>
<evidence type="ECO:0008006" key="4">
    <source>
        <dbReference type="Google" id="ProtNLM"/>
    </source>
</evidence>
<accession>A0ABR2ZCN9</accession>
<sequence length="463" mass="51984">MLTELLDAHPKVNEFIKERLIALCNTKASISLLTVKGVILAMIKTQVPKLLAVTRPDGSTFCASDSWLRKWLAKSILWDAYIIKDKDISAALVINSDQTQFLYAPGGSMTYMLTGSKQVEVIGMEDKRAITVVVSVASDRTVLPWQAIYAGLSDRSCPSPKAEGYSTAIEQGHKFVHSGSKTYWLNLEIMKKLVDNILIPYRRQIQQNLHLPTWQKMFWKIDVYSVHRSRAFGAWMRESHLEIKFSYVPGGCTPVGQPCDVAMQRPFKLAAKHSYHADVVNEFTRQLEAGEQDLTWNEKLGALGDGSIKWLLDGFKAINNLTLVKKVLLLTACTLDRETAQKLRELRETDRDFWEELKNGNEDPNIPEEDAEVVEDSEEICDGIDDSKVPLEAVIDVIINPGGKSKFQQLIFNKDGGFSMLDPPDDPDTKEPVQKKEESDSGPPKREQQKGNILKEGTTVKSS</sequence>
<evidence type="ECO:0000313" key="2">
    <source>
        <dbReference type="EMBL" id="KAL0058651.1"/>
    </source>
</evidence>
<gene>
    <name evidence="2" type="ORF">AAF712_014664</name>
</gene>
<organism evidence="2 3">
    <name type="scientific">Marasmius tenuissimus</name>
    <dbReference type="NCBI Taxonomy" id="585030"/>
    <lineage>
        <taxon>Eukaryota</taxon>
        <taxon>Fungi</taxon>
        <taxon>Dikarya</taxon>
        <taxon>Basidiomycota</taxon>
        <taxon>Agaricomycotina</taxon>
        <taxon>Agaricomycetes</taxon>
        <taxon>Agaricomycetidae</taxon>
        <taxon>Agaricales</taxon>
        <taxon>Marasmiineae</taxon>
        <taxon>Marasmiaceae</taxon>
        <taxon>Marasmius</taxon>
    </lineage>
</organism>
<keyword evidence="3" id="KW-1185">Reference proteome</keyword>
<dbReference type="EMBL" id="JBBXMP010000290">
    <property type="protein sequence ID" value="KAL0058651.1"/>
    <property type="molecule type" value="Genomic_DNA"/>
</dbReference>
<reference evidence="2 3" key="1">
    <citation type="submission" date="2024-05" db="EMBL/GenBank/DDBJ databases">
        <title>A draft genome resource for the thread blight pathogen Marasmius tenuissimus strain MS-2.</title>
        <authorList>
            <person name="Yulfo-Soto G.E."/>
            <person name="Baruah I.K."/>
            <person name="Amoako-Attah I."/>
            <person name="Bukari Y."/>
            <person name="Meinhardt L.W."/>
            <person name="Bailey B.A."/>
            <person name="Cohen S.P."/>
        </authorList>
    </citation>
    <scope>NUCLEOTIDE SEQUENCE [LARGE SCALE GENOMIC DNA]</scope>
    <source>
        <strain evidence="2 3">MS-2</strain>
    </source>
</reference>
<evidence type="ECO:0000313" key="3">
    <source>
        <dbReference type="Proteomes" id="UP001437256"/>
    </source>
</evidence>
<evidence type="ECO:0000256" key="1">
    <source>
        <dbReference type="SAM" id="MobiDB-lite"/>
    </source>
</evidence>
<comment type="caution">
    <text evidence="2">The sequence shown here is derived from an EMBL/GenBank/DDBJ whole genome shotgun (WGS) entry which is preliminary data.</text>
</comment>